<dbReference type="EMBL" id="JARVCO010000010">
    <property type="protein sequence ID" value="MDZ8118826.1"/>
    <property type="molecule type" value="Genomic_DNA"/>
</dbReference>
<dbReference type="PANTHER" id="PTHR38342">
    <property type="entry name" value="SLR5037 PROTEIN"/>
    <property type="match status" value="1"/>
</dbReference>
<organism evidence="3 4">
    <name type="scientific">Pontiella agarivorans</name>
    <dbReference type="NCBI Taxonomy" id="3038953"/>
    <lineage>
        <taxon>Bacteria</taxon>
        <taxon>Pseudomonadati</taxon>
        <taxon>Kiritimatiellota</taxon>
        <taxon>Kiritimatiellia</taxon>
        <taxon>Kiritimatiellales</taxon>
        <taxon>Pontiellaceae</taxon>
        <taxon>Pontiella</taxon>
    </lineage>
</organism>
<dbReference type="SUPFAM" id="SSF103247">
    <property type="entry name" value="TT1751-like"/>
    <property type="match status" value="1"/>
</dbReference>
<dbReference type="Proteomes" id="UP001290861">
    <property type="component" value="Unassembled WGS sequence"/>
</dbReference>
<feature type="domain" description="DUF302" evidence="2">
    <location>
        <begin position="63"/>
        <end position="126"/>
    </location>
</feature>
<dbReference type="Gene3D" id="3.30.310.70">
    <property type="entry name" value="TT1751-like domain"/>
    <property type="match status" value="1"/>
</dbReference>
<keyword evidence="1" id="KW-1133">Transmembrane helix</keyword>
<dbReference type="PANTHER" id="PTHR38342:SF1">
    <property type="entry name" value="SLR5037 PROTEIN"/>
    <property type="match status" value="1"/>
</dbReference>
<dbReference type="CDD" id="cd14797">
    <property type="entry name" value="DUF302"/>
    <property type="match status" value="1"/>
</dbReference>
<keyword evidence="4" id="KW-1185">Reference proteome</keyword>
<evidence type="ECO:0000313" key="4">
    <source>
        <dbReference type="Proteomes" id="UP001290861"/>
    </source>
</evidence>
<feature type="transmembrane region" description="Helical" evidence="1">
    <location>
        <begin position="6"/>
        <end position="27"/>
    </location>
</feature>
<proteinExistence type="predicted"/>
<protein>
    <submittedName>
        <fullName evidence="3">DUF302 domain-containing protein</fullName>
    </submittedName>
</protein>
<comment type="caution">
    <text evidence="3">The sequence shown here is derived from an EMBL/GenBank/DDBJ whole genome shotgun (WGS) entry which is preliminary data.</text>
</comment>
<evidence type="ECO:0000256" key="1">
    <source>
        <dbReference type="SAM" id="Phobius"/>
    </source>
</evidence>
<keyword evidence="1" id="KW-0812">Transmembrane</keyword>
<accession>A0ABU5MXW9</accession>
<dbReference type="Pfam" id="PF03625">
    <property type="entry name" value="DUF302"/>
    <property type="match status" value="1"/>
</dbReference>
<sequence>MKKTVVTLAGGMIGGILLTGITMASVMPKMMLHEKESPLGYTETIEQLEQAVTNSGWILSRKMDMQKSIARHGKSIPKLTLLKICQADYADRILNTDDAMYVSVMMPCSMAVYQKSDGRTYVSTMNTGLMGRMFGGVVADVMGGPVADDEKQFTRFLTL</sequence>
<dbReference type="InterPro" id="IPR005180">
    <property type="entry name" value="DUF302"/>
</dbReference>
<keyword evidence="1" id="KW-0472">Membrane</keyword>
<reference evidence="3 4" key="1">
    <citation type="journal article" date="2024" name="Appl. Environ. Microbiol.">
        <title>Pontiella agarivorans sp. nov., a novel marine anaerobic bacterium capable of degrading macroalgal polysaccharides and fixing nitrogen.</title>
        <authorList>
            <person name="Liu N."/>
            <person name="Kivenson V."/>
            <person name="Peng X."/>
            <person name="Cui Z."/>
            <person name="Lankiewicz T.S."/>
            <person name="Gosselin K.M."/>
            <person name="English C.J."/>
            <person name="Blair E.M."/>
            <person name="O'Malley M.A."/>
            <person name="Valentine D.L."/>
        </authorList>
    </citation>
    <scope>NUCLEOTIDE SEQUENCE [LARGE SCALE GENOMIC DNA]</scope>
    <source>
        <strain evidence="3 4">NLcol2</strain>
    </source>
</reference>
<evidence type="ECO:0000313" key="3">
    <source>
        <dbReference type="EMBL" id="MDZ8118826.1"/>
    </source>
</evidence>
<gene>
    <name evidence="3" type="ORF">P9H32_09315</name>
</gene>
<evidence type="ECO:0000259" key="2">
    <source>
        <dbReference type="Pfam" id="PF03625"/>
    </source>
</evidence>
<dbReference type="RefSeq" id="WP_322608619.1">
    <property type="nucleotide sequence ID" value="NZ_JARVCO010000010.1"/>
</dbReference>
<name>A0ABU5MXW9_9BACT</name>
<dbReference type="InterPro" id="IPR035923">
    <property type="entry name" value="TT1751-like_sf"/>
</dbReference>